<dbReference type="CDD" id="cd21140">
    <property type="entry name" value="Cas6_I-like"/>
    <property type="match status" value="1"/>
</dbReference>
<gene>
    <name evidence="3" type="ORF">SAMN05192532_102149</name>
</gene>
<dbReference type="STRING" id="930128.SAMN05192532_102149"/>
<dbReference type="OrthoDB" id="45555at2"/>
<dbReference type="InterPro" id="IPR049435">
    <property type="entry name" value="Cas_Cas6_C"/>
</dbReference>
<dbReference type="AlphaFoldDB" id="A0A1I2BAW6"/>
<keyword evidence="4" id="KW-1185">Reference proteome</keyword>
<dbReference type="Proteomes" id="UP000199516">
    <property type="component" value="Unassembled WGS sequence"/>
</dbReference>
<organism evidence="3 4">
    <name type="scientific">Alteribacillus iranensis</name>
    <dbReference type="NCBI Taxonomy" id="930128"/>
    <lineage>
        <taxon>Bacteria</taxon>
        <taxon>Bacillati</taxon>
        <taxon>Bacillota</taxon>
        <taxon>Bacilli</taxon>
        <taxon>Bacillales</taxon>
        <taxon>Bacillaceae</taxon>
        <taxon>Alteribacillus</taxon>
    </lineage>
</organism>
<dbReference type="Pfam" id="PF01881">
    <property type="entry name" value="Cas_Cas6_C"/>
    <property type="match status" value="1"/>
</dbReference>
<name>A0A1I2BAW6_9BACI</name>
<keyword evidence="1" id="KW-0051">Antiviral defense</keyword>
<evidence type="ECO:0000313" key="3">
    <source>
        <dbReference type="EMBL" id="SFE52443.1"/>
    </source>
</evidence>
<dbReference type="RefSeq" id="WP_091658288.1">
    <property type="nucleotide sequence ID" value="NZ_FONT01000002.1"/>
</dbReference>
<dbReference type="PANTHER" id="PTHR36984:SF3">
    <property type="entry name" value="CRISPR-ASSOCIATED ENDORIBONUCLEASE CAS6"/>
    <property type="match status" value="1"/>
</dbReference>
<sequence length="241" mass="28477">MKLRVTFTIPDGYLDYGFQMGVVSLIKEALRRSDNTYFNKLYGKDNVTKPFCFATFFHEPTFKKDKIFLKQLSITVSSLDHEFLLHFHNGLIQIVEFQYKEVCWIKENVQLLKEKNISSPSVIFKTLSPLLIEDKKGNPLSPEHTSYEEELNYYADVLAQEFHHRSLYRSIVVKNHNMKKTVIKSTNREWEKNKKGFLYFTAYRGLIELDGHPEDLKLMYRVGLGRRRTQNFGLLDVYRQT</sequence>
<dbReference type="NCBIfam" id="TIGR01877">
    <property type="entry name" value="cas_cas6"/>
    <property type="match status" value="1"/>
</dbReference>
<reference evidence="3 4" key="1">
    <citation type="submission" date="2016-10" db="EMBL/GenBank/DDBJ databases">
        <authorList>
            <person name="de Groot N.N."/>
        </authorList>
    </citation>
    <scope>NUCLEOTIDE SEQUENCE [LARGE SCALE GENOMIC DNA]</scope>
    <source>
        <strain evidence="3 4">DSM 23995</strain>
    </source>
</reference>
<evidence type="ECO:0000256" key="1">
    <source>
        <dbReference type="ARBA" id="ARBA00023118"/>
    </source>
</evidence>
<evidence type="ECO:0000259" key="2">
    <source>
        <dbReference type="Pfam" id="PF01881"/>
    </source>
</evidence>
<dbReference type="InterPro" id="IPR010156">
    <property type="entry name" value="CRISPR-assoc_prot_Cas6"/>
</dbReference>
<dbReference type="EMBL" id="FONT01000002">
    <property type="protein sequence ID" value="SFE52443.1"/>
    <property type="molecule type" value="Genomic_DNA"/>
</dbReference>
<dbReference type="PANTHER" id="PTHR36984">
    <property type="entry name" value="CRISPR-ASSOCIATED ENDORIBONUCLEASE CAS6 1"/>
    <property type="match status" value="1"/>
</dbReference>
<evidence type="ECO:0000313" key="4">
    <source>
        <dbReference type="Proteomes" id="UP000199516"/>
    </source>
</evidence>
<feature type="domain" description="CRISPR associated protein Cas6 C-terminal" evidence="2">
    <location>
        <begin position="113"/>
        <end position="237"/>
    </location>
</feature>
<dbReference type="GO" id="GO:0051607">
    <property type="term" value="P:defense response to virus"/>
    <property type="evidence" value="ECO:0007669"/>
    <property type="project" value="UniProtKB-KW"/>
</dbReference>
<dbReference type="Gene3D" id="3.30.70.1890">
    <property type="match status" value="1"/>
</dbReference>
<dbReference type="InterPro" id="IPR045747">
    <property type="entry name" value="CRISPR-assoc_prot_Cas6_N_sf"/>
</dbReference>
<accession>A0A1I2BAW6</accession>
<dbReference type="Gene3D" id="3.30.70.1900">
    <property type="match status" value="1"/>
</dbReference>
<protein>
    <submittedName>
        <fullName evidence="3">CRISPR-associated endoribonuclease Cas6</fullName>
    </submittedName>
</protein>
<proteinExistence type="predicted"/>
<dbReference type="GO" id="GO:0016788">
    <property type="term" value="F:hydrolase activity, acting on ester bonds"/>
    <property type="evidence" value="ECO:0007669"/>
    <property type="project" value="InterPro"/>
</dbReference>